<evidence type="ECO:0000256" key="4">
    <source>
        <dbReference type="ARBA" id="ARBA00022695"/>
    </source>
</evidence>
<dbReference type="Pfam" id="PF00078">
    <property type="entry name" value="RVT_1"/>
    <property type="match status" value="1"/>
</dbReference>
<organism evidence="22 23">
    <name type="scientific">Lentinula edodes</name>
    <name type="common">Shiitake mushroom</name>
    <name type="synonym">Lentinus edodes</name>
    <dbReference type="NCBI Taxonomy" id="5353"/>
    <lineage>
        <taxon>Eukaryota</taxon>
        <taxon>Fungi</taxon>
        <taxon>Dikarya</taxon>
        <taxon>Basidiomycota</taxon>
        <taxon>Agaricomycotina</taxon>
        <taxon>Agaricomycetes</taxon>
        <taxon>Agaricomycetidae</taxon>
        <taxon>Agaricales</taxon>
        <taxon>Marasmiineae</taxon>
        <taxon>Omphalotaceae</taxon>
        <taxon>Lentinula</taxon>
    </lineage>
</organism>
<dbReference type="PANTHER" id="PTHR37984:SF5">
    <property type="entry name" value="PROTEIN NYNRIN-LIKE"/>
    <property type="match status" value="1"/>
</dbReference>
<protein>
    <submittedName>
        <fullName evidence="22">Reverse transcriptase-RNase H-integrase</fullName>
    </submittedName>
</protein>
<dbReference type="InterPro" id="IPR041588">
    <property type="entry name" value="Integrase_H2C2"/>
</dbReference>
<dbReference type="EMBL" id="BDGU01000333">
    <property type="protein sequence ID" value="GAW06641.1"/>
    <property type="molecule type" value="Genomic_DNA"/>
</dbReference>
<keyword evidence="13 22" id="KW-0695">RNA-directed DNA polymerase</keyword>
<comment type="caution">
    <text evidence="22">The sequence shown here is derived from an EMBL/GenBank/DDBJ whole genome shotgun (WGS) entry which is preliminary data.</text>
</comment>
<evidence type="ECO:0000256" key="13">
    <source>
        <dbReference type="ARBA" id="ARBA00022918"/>
    </source>
</evidence>
<feature type="region of interest" description="Disordered" evidence="18">
    <location>
        <begin position="53"/>
        <end position="76"/>
    </location>
</feature>
<gene>
    <name evidence="22" type="ORF">LENED_008579</name>
</gene>
<reference evidence="22 23" key="2">
    <citation type="submission" date="2017-02" db="EMBL/GenBank/DDBJ databases">
        <title>A genome survey and senescence transcriptome analysis in Lentinula edodes.</title>
        <authorList>
            <person name="Sakamoto Y."/>
            <person name="Nakade K."/>
            <person name="Sato S."/>
            <person name="Yoshida Y."/>
            <person name="Miyazaki K."/>
            <person name="Natsume S."/>
            <person name="Konno N."/>
        </authorList>
    </citation>
    <scope>NUCLEOTIDE SEQUENCE [LARGE SCALE GENOMIC DNA]</scope>
    <source>
        <strain evidence="22 23">NBRC 111202</strain>
    </source>
</reference>
<evidence type="ECO:0000256" key="16">
    <source>
        <dbReference type="ARBA" id="ARBA00023172"/>
    </source>
</evidence>
<keyword evidence="4" id="KW-0548">Nucleotidyltransferase</keyword>
<dbReference type="Pfam" id="PF17917">
    <property type="entry name" value="RT_RNaseH"/>
    <property type="match status" value="1"/>
</dbReference>
<keyword evidence="9" id="KW-0378">Hydrolase</keyword>
<evidence type="ECO:0000256" key="7">
    <source>
        <dbReference type="ARBA" id="ARBA00022750"/>
    </source>
</evidence>
<keyword evidence="12" id="KW-0229">DNA integration</keyword>
<evidence type="ECO:0000259" key="20">
    <source>
        <dbReference type="PROSITE" id="PS50878"/>
    </source>
</evidence>
<dbReference type="GO" id="GO:0006508">
    <property type="term" value="P:proteolysis"/>
    <property type="evidence" value="ECO:0007669"/>
    <property type="project" value="UniProtKB-KW"/>
</dbReference>
<evidence type="ECO:0000313" key="22">
    <source>
        <dbReference type="EMBL" id="GAW06641.1"/>
    </source>
</evidence>
<dbReference type="Pfam" id="PF24626">
    <property type="entry name" value="SH3_Tf2-1"/>
    <property type="match status" value="1"/>
</dbReference>
<evidence type="ECO:0000256" key="1">
    <source>
        <dbReference type="ARBA" id="ARBA00004123"/>
    </source>
</evidence>
<name>A0A1Q3EHH5_LENED</name>
<dbReference type="GO" id="GO:0004519">
    <property type="term" value="F:endonuclease activity"/>
    <property type="evidence" value="ECO:0007669"/>
    <property type="project" value="UniProtKB-KW"/>
</dbReference>
<keyword evidence="14" id="KW-0239">DNA-directed DNA polymerase</keyword>
<dbReference type="InterPro" id="IPR036397">
    <property type="entry name" value="RNaseH_sf"/>
</dbReference>
<dbReference type="PROSITE" id="PS50994">
    <property type="entry name" value="INTEGRASE"/>
    <property type="match status" value="1"/>
</dbReference>
<dbReference type="CDD" id="cd09274">
    <property type="entry name" value="RNase_HI_RT_Ty3"/>
    <property type="match status" value="1"/>
</dbReference>
<dbReference type="SUPFAM" id="SSF53098">
    <property type="entry name" value="Ribonuclease H-like"/>
    <property type="match status" value="1"/>
</dbReference>
<dbReference type="GO" id="GO:0003677">
    <property type="term" value="F:DNA binding"/>
    <property type="evidence" value="ECO:0007669"/>
    <property type="project" value="UniProtKB-KW"/>
</dbReference>
<dbReference type="InterPro" id="IPR016197">
    <property type="entry name" value="Chromo-like_dom_sf"/>
</dbReference>
<evidence type="ECO:0000256" key="9">
    <source>
        <dbReference type="ARBA" id="ARBA00022801"/>
    </source>
</evidence>
<dbReference type="InterPro" id="IPR000953">
    <property type="entry name" value="Chromo/chromo_shadow_dom"/>
</dbReference>
<dbReference type="GO" id="GO:0015074">
    <property type="term" value="P:DNA integration"/>
    <property type="evidence" value="ECO:0007669"/>
    <property type="project" value="UniProtKB-KW"/>
</dbReference>
<dbReference type="InterPro" id="IPR012337">
    <property type="entry name" value="RNaseH-like_sf"/>
</dbReference>
<dbReference type="Pfam" id="PF17921">
    <property type="entry name" value="Integrase_H2C2"/>
    <property type="match status" value="1"/>
</dbReference>
<keyword evidence="2" id="KW-0645">Protease</keyword>
<dbReference type="PANTHER" id="PTHR37984">
    <property type="entry name" value="PROTEIN CBG26694"/>
    <property type="match status" value="1"/>
</dbReference>
<dbReference type="InterPro" id="IPR056924">
    <property type="entry name" value="SH3_Tf2-1"/>
</dbReference>
<dbReference type="CDD" id="cd18970">
    <property type="entry name" value="CD_POL_like"/>
    <property type="match status" value="1"/>
</dbReference>
<sequence>MSTRQVTVAPVLTRHRAALLAQTVNDLLELPFASTDDSLFDVDLTHGFYQVPIPSTEDYQPSEPPPCISDSDSDSDSDYYYQSSHALTMPNVFSSVLDETVTYAKWKPCGNGMPGTMSCGKITVETLELAKRDLRIFLTNNRKLAPSDYVVRCLNVWEDPRVSNWIDQHRDEFSTLSFSEFFTAVRDRVLEPDWQDSTFRKMRAVHMPESLNTSISDLAVQLLVLNNLLQGTPRFQSEDNLKIMLIDACDTNLREAYNKEVEDHAANPLHGIHAKDFHTFTKAIQVLDNGRKRQLQLARQMAEHMMRSRPTSRSTTPMGSSSTGAVRRTNTASTSMNLGKLPPLTTNERRLLSDNEGCFKCRSFFVKCRTSSAEHEFPLPSGHNYKELTMTDVDAARKLRGPIMESNKRPRTGPIASITTVDDEEDDVVASIMPIAVLGNGTDSEEELANAEILLKHEKRLKEKYKAIFEPIPHVDDLPSTVTAKIQLIDASKSIASRSYRCPHSGKIRPSDSPYASPSFVIPKSDPNALPRWVADYRQLNDNTVVDAHPLPRIDDILADCAKGRIWGKIDMTDSFFQTRMDEESIKSTAITTPFGLYEWTVMPQGLKNSPAIHQRRVTSALRHLIGKICYVYVDDIIIWSNSVEEHILNVEKVLEALRVARLYCNPNKCELFTSSVHFLGHSISTEGIAADDKKVDHIMDWPSPKTLKELRSFLGLVRYIAAFLPRLAELTEILGELNNNEVDKDKLPWEPRHELAFDAIKRLVAGRECLTVIDHDLLDTHKIFVTTDASDTCSGAVLSFGTSWESARPVSFDSSTFKKAELNYPVHEKEMLAIIRALKKWRVDLLGVPFVIMTDHRTLENFHSQPDLSRRQARWMEFFSQFDCKIVYVTGDRNSVADALSRRRDLSPTSPADAILNSRHPYAYCEDSDEDLELPILCVLPDSPWSAANSLTHGPPATAELPIATTLSITADTSHLHEICEGYLSDPWCKDLPSMSASLPSIRKDPDTKLWYIRERLIIPRVGHIREELFRLAHDNLGHFGFDKSYAALRDSYYWPHMRRDLEKAYIPACDECQRNKSTTLKKAGPLHPLPVPDKRFSSVAMDFVGPLPDDDGSNCILTMTDRMGADIRIVPCRTDITASGCAELFFNHWYCENGLPDDIVCDRDHLFVSKFWDALRTLSGVRLRMSTAYHPESDGSSERSNKTIIQMLRYHVERNQKGWKRALPRIRFEMMNTVNSSIGLSGFQLRSGYSPRIVPPLVPQLPTSSSEAEFDAHQFLTDIQIDVLEAQDSLLSAKLDQVRSHNRHRRADPSFKINDRVLLKTKHRKNEYKRKGEKRAAKFFPRYDGPYTITDIHPEFSAYTLDLPPHLNIFPTFHADELKLYTDNDPALFPNREFPRPGPIVTENGLLELEVDRILDERKVGRGRRYLVRWRGYGPEFDSWEPGRSLQECEALDIWEGLSEG</sequence>
<dbReference type="GO" id="GO:0003887">
    <property type="term" value="F:DNA-directed DNA polymerase activity"/>
    <property type="evidence" value="ECO:0007669"/>
    <property type="project" value="UniProtKB-KW"/>
</dbReference>
<dbReference type="SMART" id="SM00298">
    <property type="entry name" value="CHROMO"/>
    <property type="match status" value="1"/>
</dbReference>
<dbReference type="GO" id="GO:0004190">
    <property type="term" value="F:aspartic-type endopeptidase activity"/>
    <property type="evidence" value="ECO:0007669"/>
    <property type="project" value="UniProtKB-KW"/>
</dbReference>
<keyword evidence="10" id="KW-0460">Magnesium</keyword>
<evidence type="ECO:0000259" key="19">
    <source>
        <dbReference type="PROSITE" id="PS50013"/>
    </source>
</evidence>
<dbReference type="InterPro" id="IPR041373">
    <property type="entry name" value="RT_RNaseH"/>
</dbReference>
<dbReference type="InterPro" id="IPR023780">
    <property type="entry name" value="Chromo_domain"/>
</dbReference>
<keyword evidence="16" id="KW-0233">DNA recombination</keyword>
<reference evidence="22 23" key="1">
    <citation type="submission" date="2016-08" db="EMBL/GenBank/DDBJ databases">
        <authorList>
            <consortium name="Lentinula edodes genome sequencing consortium"/>
            <person name="Sakamoto Y."/>
            <person name="Nakade K."/>
            <person name="Sato S."/>
            <person name="Yoshida Y."/>
            <person name="Miyazaki K."/>
            <person name="Natsume S."/>
            <person name="Konno N."/>
        </authorList>
    </citation>
    <scope>NUCLEOTIDE SEQUENCE [LARGE SCALE GENOMIC DNA]</scope>
    <source>
        <strain evidence="22 23">NBRC 111202</strain>
    </source>
</reference>
<dbReference type="Proteomes" id="UP000188533">
    <property type="component" value="Unassembled WGS sequence"/>
</dbReference>
<dbReference type="PROSITE" id="PS50878">
    <property type="entry name" value="RT_POL"/>
    <property type="match status" value="1"/>
</dbReference>
<feature type="domain" description="Chromo" evidence="19">
    <location>
        <begin position="1411"/>
        <end position="1454"/>
    </location>
</feature>
<dbReference type="PROSITE" id="PS00598">
    <property type="entry name" value="CHROMO_1"/>
    <property type="match status" value="1"/>
</dbReference>
<evidence type="ECO:0000256" key="5">
    <source>
        <dbReference type="ARBA" id="ARBA00022722"/>
    </source>
</evidence>
<keyword evidence="3" id="KW-0808">Transferase</keyword>
<keyword evidence="5" id="KW-0540">Nuclease</keyword>
<dbReference type="Gene3D" id="3.30.420.10">
    <property type="entry name" value="Ribonuclease H-like superfamily/Ribonuclease H"/>
    <property type="match status" value="1"/>
</dbReference>
<evidence type="ECO:0000256" key="6">
    <source>
        <dbReference type="ARBA" id="ARBA00022723"/>
    </source>
</evidence>
<evidence type="ECO:0000256" key="11">
    <source>
        <dbReference type="ARBA" id="ARBA00022884"/>
    </source>
</evidence>
<dbReference type="GO" id="GO:0046872">
    <property type="term" value="F:metal ion binding"/>
    <property type="evidence" value="ECO:0007669"/>
    <property type="project" value="UniProtKB-KW"/>
</dbReference>
<dbReference type="Gene3D" id="3.10.10.10">
    <property type="entry name" value="HIV Type 1 Reverse Transcriptase, subunit A, domain 1"/>
    <property type="match status" value="1"/>
</dbReference>
<evidence type="ECO:0000256" key="3">
    <source>
        <dbReference type="ARBA" id="ARBA00022679"/>
    </source>
</evidence>
<dbReference type="STRING" id="5353.A0A1Q3EHH5"/>
<dbReference type="SUPFAM" id="SSF54160">
    <property type="entry name" value="Chromo domain-like"/>
    <property type="match status" value="1"/>
</dbReference>
<evidence type="ECO:0000256" key="17">
    <source>
        <dbReference type="ARBA" id="ARBA00023242"/>
    </source>
</evidence>
<feature type="domain" description="Integrase catalytic" evidence="21">
    <location>
        <begin position="1090"/>
        <end position="1261"/>
    </location>
</feature>
<dbReference type="Gene3D" id="3.30.70.270">
    <property type="match status" value="2"/>
</dbReference>
<dbReference type="InterPro" id="IPR043502">
    <property type="entry name" value="DNA/RNA_pol_sf"/>
</dbReference>
<dbReference type="Pfam" id="PF00385">
    <property type="entry name" value="Chromo"/>
    <property type="match status" value="1"/>
</dbReference>
<feature type="compositionally biased region" description="Polar residues" evidence="18">
    <location>
        <begin position="309"/>
        <end position="327"/>
    </location>
</feature>
<keyword evidence="7" id="KW-0064">Aspartyl protease</keyword>
<dbReference type="GO" id="GO:0006310">
    <property type="term" value="P:DNA recombination"/>
    <property type="evidence" value="ECO:0007669"/>
    <property type="project" value="UniProtKB-KW"/>
</dbReference>
<dbReference type="GO" id="GO:0003964">
    <property type="term" value="F:RNA-directed DNA polymerase activity"/>
    <property type="evidence" value="ECO:0007669"/>
    <property type="project" value="UniProtKB-KW"/>
</dbReference>
<dbReference type="GO" id="GO:0005634">
    <property type="term" value="C:nucleus"/>
    <property type="evidence" value="ECO:0007669"/>
    <property type="project" value="UniProtKB-SubCell"/>
</dbReference>
<dbReference type="InterPro" id="IPR001584">
    <property type="entry name" value="Integrase_cat-core"/>
</dbReference>
<dbReference type="PROSITE" id="PS50013">
    <property type="entry name" value="CHROMO_2"/>
    <property type="match status" value="1"/>
</dbReference>
<keyword evidence="11" id="KW-0694">RNA-binding</keyword>
<proteinExistence type="predicted"/>
<feature type="domain" description="Reverse transcriptase" evidence="20">
    <location>
        <begin position="503"/>
        <end position="684"/>
    </location>
</feature>
<feature type="region of interest" description="Disordered" evidence="18">
    <location>
        <begin position="304"/>
        <end position="327"/>
    </location>
</feature>
<accession>A0A1Q3EHH5</accession>
<keyword evidence="8" id="KW-0255">Endonuclease</keyword>
<evidence type="ECO:0000256" key="18">
    <source>
        <dbReference type="SAM" id="MobiDB-lite"/>
    </source>
</evidence>
<evidence type="ECO:0000256" key="14">
    <source>
        <dbReference type="ARBA" id="ARBA00022932"/>
    </source>
</evidence>
<dbReference type="InterPro" id="IPR000477">
    <property type="entry name" value="RT_dom"/>
</dbReference>
<dbReference type="InterPro" id="IPR050951">
    <property type="entry name" value="Retrovirus_Pol_polyprotein"/>
</dbReference>
<evidence type="ECO:0000256" key="8">
    <source>
        <dbReference type="ARBA" id="ARBA00022759"/>
    </source>
</evidence>
<dbReference type="GO" id="GO:0006338">
    <property type="term" value="P:chromatin remodeling"/>
    <property type="evidence" value="ECO:0007669"/>
    <property type="project" value="UniProtKB-ARBA"/>
</dbReference>
<evidence type="ECO:0000256" key="2">
    <source>
        <dbReference type="ARBA" id="ARBA00022670"/>
    </source>
</evidence>
<keyword evidence="23" id="KW-1185">Reference proteome</keyword>
<evidence type="ECO:0000256" key="15">
    <source>
        <dbReference type="ARBA" id="ARBA00023125"/>
    </source>
</evidence>
<keyword evidence="15" id="KW-0238">DNA-binding</keyword>
<dbReference type="SUPFAM" id="SSF56672">
    <property type="entry name" value="DNA/RNA polymerases"/>
    <property type="match status" value="1"/>
</dbReference>
<dbReference type="InterPro" id="IPR023779">
    <property type="entry name" value="Chromodomain_CS"/>
</dbReference>
<dbReference type="CDD" id="cd01647">
    <property type="entry name" value="RT_LTR"/>
    <property type="match status" value="1"/>
</dbReference>
<keyword evidence="6" id="KW-0479">Metal-binding</keyword>
<comment type="subcellular location">
    <subcellularLocation>
        <location evidence="1">Nucleus</location>
    </subcellularLocation>
</comment>
<evidence type="ECO:0000256" key="10">
    <source>
        <dbReference type="ARBA" id="ARBA00022842"/>
    </source>
</evidence>
<keyword evidence="17" id="KW-0539">Nucleus</keyword>
<dbReference type="Gene3D" id="1.10.340.70">
    <property type="match status" value="1"/>
</dbReference>
<dbReference type="Gene3D" id="2.40.50.40">
    <property type="match status" value="1"/>
</dbReference>
<evidence type="ECO:0000256" key="12">
    <source>
        <dbReference type="ARBA" id="ARBA00022908"/>
    </source>
</evidence>
<evidence type="ECO:0000313" key="23">
    <source>
        <dbReference type="Proteomes" id="UP000188533"/>
    </source>
</evidence>
<dbReference type="InterPro" id="IPR043128">
    <property type="entry name" value="Rev_trsase/Diguanyl_cyclase"/>
</dbReference>
<evidence type="ECO:0000259" key="21">
    <source>
        <dbReference type="PROSITE" id="PS50994"/>
    </source>
</evidence>
<dbReference type="GO" id="GO:0003723">
    <property type="term" value="F:RNA binding"/>
    <property type="evidence" value="ECO:0007669"/>
    <property type="project" value="UniProtKB-KW"/>
</dbReference>